<dbReference type="GeneTree" id="ENSGT00990000204177"/>
<reference evidence="2" key="1">
    <citation type="submission" date="2013-10" db="EMBL/GenBank/DDBJ databases">
        <authorList>
            <person name="Schartl M."/>
            <person name="Warren W."/>
        </authorList>
    </citation>
    <scope>NUCLEOTIDE SEQUENCE [LARGE SCALE GENOMIC DNA]</scope>
    <source>
        <strain evidence="2">female</strain>
    </source>
</reference>
<dbReference type="STRING" id="48698.ENSPFOP00000029302"/>
<reference evidence="1" key="2">
    <citation type="submission" date="2025-08" db="UniProtKB">
        <authorList>
            <consortium name="Ensembl"/>
        </authorList>
    </citation>
    <scope>IDENTIFICATION</scope>
</reference>
<dbReference type="OMA" id="IECATRE"/>
<proteinExistence type="predicted"/>
<evidence type="ECO:0000313" key="1">
    <source>
        <dbReference type="Ensembl" id="ENSPFOP00000029302.1"/>
    </source>
</evidence>
<evidence type="ECO:0000313" key="2">
    <source>
        <dbReference type="Proteomes" id="UP000028760"/>
    </source>
</evidence>
<name>A0A096MD11_POEFO</name>
<organism evidence="1 2">
    <name type="scientific">Poecilia formosa</name>
    <name type="common">Amazon molly</name>
    <name type="synonym">Limia formosa</name>
    <dbReference type="NCBI Taxonomy" id="48698"/>
    <lineage>
        <taxon>Eukaryota</taxon>
        <taxon>Metazoa</taxon>
        <taxon>Chordata</taxon>
        <taxon>Craniata</taxon>
        <taxon>Vertebrata</taxon>
        <taxon>Euteleostomi</taxon>
        <taxon>Actinopterygii</taxon>
        <taxon>Neopterygii</taxon>
        <taxon>Teleostei</taxon>
        <taxon>Neoteleostei</taxon>
        <taxon>Acanthomorphata</taxon>
        <taxon>Ovalentaria</taxon>
        <taxon>Atherinomorphae</taxon>
        <taxon>Cyprinodontiformes</taxon>
        <taxon>Poeciliidae</taxon>
        <taxon>Poeciliinae</taxon>
        <taxon>Poecilia</taxon>
    </lineage>
</organism>
<dbReference type="EMBL" id="AYCK01022131">
    <property type="status" value="NOT_ANNOTATED_CDS"/>
    <property type="molecule type" value="Genomic_DNA"/>
</dbReference>
<dbReference type="eggNOG" id="ENOG502T0JK">
    <property type="taxonomic scope" value="Eukaryota"/>
</dbReference>
<keyword evidence="2" id="KW-1185">Reference proteome</keyword>
<reference evidence="1" key="3">
    <citation type="submission" date="2025-09" db="UniProtKB">
        <authorList>
            <consortium name="Ensembl"/>
        </authorList>
    </citation>
    <scope>IDENTIFICATION</scope>
</reference>
<dbReference type="Proteomes" id="UP000028760">
    <property type="component" value="Unassembled WGS sequence"/>
</dbReference>
<accession>A0A096MD11</accession>
<dbReference type="AlphaFoldDB" id="A0A096MD11"/>
<protein>
    <submittedName>
        <fullName evidence="1">Uncharacterized protein</fullName>
    </submittedName>
</protein>
<sequence>ICNHTNNIRHIVLSDSKPVGLQGCQCTCVTAMLFQTAHYSQLSLPAVPPVLSCTDTEQKWNKPRTMGIKPGPVKDMVILSAMPRNKKIFEGIRSNLFKVISTLRINEVYQGLSPQEAPLITTMAVSSDVRLVDSMFGTVQEGSVLSYQLAARTVPRTHPHHEAPPPPQL</sequence>
<dbReference type="Ensembl" id="ENSPFOT00000024799.1">
    <property type="protein sequence ID" value="ENSPFOP00000029302.1"/>
    <property type="gene ID" value="ENSPFOG00000024678.1"/>
</dbReference>